<dbReference type="SMART" id="SM00432">
    <property type="entry name" value="MADS"/>
    <property type="match status" value="1"/>
</dbReference>
<dbReference type="SUPFAM" id="SSF55455">
    <property type="entry name" value="SRF-like"/>
    <property type="match status" value="1"/>
</dbReference>
<dbReference type="PANTHER" id="PTHR11945:SF176">
    <property type="entry name" value="MADS-BOX TRANSCRIPTION FACTOR FAMILY PROTEIN"/>
    <property type="match status" value="1"/>
</dbReference>
<keyword evidence="2" id="KW-0805">Transcription regulation</keyword>
<reference evidence="7" key="1">
    <citation type="submission" date="2018-02" db="EMBL/GenBank/DDBJ databases">
        <authorList>
            <person name="Cohen D.B."/>
            <person name="Kent A.D."/>
        </authorList>
    </citation>
    <scope>NUCLEOTIDE SEQUENCE</scope>
</reference>
<name>A0A2N9JC25_FAGSY</name>
<dbReference type="InterPro" id="IPR002100">
    <property type="entry name" value="TF_MADSbox"/>
</dbReference>
<dbReference type="PROSITE" id="PS50066">
    <property type="entry name" value="MADS_BOX_2"/>
    <property type="match status" value="1"/>
</dbReference>
<evidence type="ECO:0000259" key="6">
    <source>
        <dbReference type="PROSITE" id="PS50066"/>
    </source>
</evidence>
<organism evidence="7">
    <name type="scientific">Fagus sylvatica</name>
    <name type="common">Beechnut</name>
    <dbReference type="NCBI Taxonomy" id="28930"/>
    <lineage>
        <taxon>Eukaryota</taxon>
        <taxon>Viridiplantae</taxon>
        <taxon>Streptophyta</taxon>
        <taxon>Embryophyta</taxon>
        <taxon>Tracheophyta</taxon>
        <taxon>Spermatophyta</taxon>
        <taxon>Magnoliopsida</taxon>
        <taxon>eudicotyledons</taxon>
        <taxon>Gunneridae</taxon>
        <taxon>Pentapetalae</taxon>
        <taxon>rosids</taxon>
        <taxon>fabids</taxon>
        <taxon>Fagales</taxon>
        <taxon>Fagaceae</taxon>
        <taxon>Fagus</taxon>
    </lineage>
</organism>
<dbReference type="GO" id="GO:0005634">
    <property type="term" value="C:nucleus"/>
    <property type="evidence" value="ECO:0007669"/>
    <property type="project" value="UniProtKB-SubCell"/>
</dbReference>
<keyword evidence="5" id="KW-0539">Nucleus</keyword>
<accession>A0A2N9JC25</accession>
<evidence type="ECO:0000256" key="1">
    <source>
        <dbReference type="ARBA" id="ARBA00004123"/>
    </source>
</evidence>
<dbReference type="GO" id="GO:0000981">
    <property type="term" value="F:DNA-binding transcription factor activity, RNA polymerase II-specific"/>
    <property type="evidence" value="ECO:0007669"/>
    <property type="project" value="TreeGrafter"/>
</dbReference>
<evidence type="ECO:0000256" key="2">
    <source>
        <dbReference type="ARBA" id="ARBA00023015"/>
    </source>
</evidence>
<evidence type="ECO:0000256" key="3">
    <source>
        <dbReference type="ARBA" id="ARBA00023125"/>
    </source>
</evidence>
<keyword evidence="3" id="KW-0238">DNA-binding</keyword>
<dbReference type="InterPro" id="IPR036879">
    <property type="entry name" value="TF_MADSbox_sf"/>
</dbReference>
<evidence type="ECO:0000256" key="5">
    <source>
        <dbReference type="ARBA" id="ARBA00023242"/>
    </source>
</evidence>
<dbReference type="PRINTS" id="PR00404">
    <property type="entry name" value="MADSDOMAIN"/>
</dbReference>
<proteinExistence type="predicted"/>
<dbReference type="PANTHER" id="PTHR11945">
    <property type="entry name" value="MADS BOX PROTEIN"/>
    <property type="match status" value="1"/>
</dbReference>
<dbReference type="EMBL" id="OIVN01006485">
    <property type="protein sequence ID" value="SPD34019.1"/>
    <property type="molecule type" value="Genomic_DNA"/>
</dbReference>
<dbReference type="GO" id="GO:0000978">
    <property type="term" value="F:RNA polymerase II cis-regulatory region sequence-specific DNA binding"/>
    <property type="evidence" value="ECO:0007669"/>
    <property type="project" value="TreeGrafter"/>
</dbReference>
<dbReference type="Gene3D" id="3.40.1810.10">
    <property type="entry name" value="Transcription factor, MADS-box"/>
    <property type="match status" value="1"/>
</dbReference>
<comment type="subcellular location">
    <subcellularLocation>
        <location evidence="1">Nucleus</location>
    </subcellularLocation>
</comment>
<keyword evidence="4" id="KW-0804">Transcription</keyword>
<protein>
    <recommendedName>
        <fullName evidence="6">MADS-box domain-containing protein</fullName>
    </recommendedName>
</protein>
<dbReference type="GO" id="GO:0046983">
    <property type="term" value="F:protein dimerization activity"/>
    <property type="evidence" value="ECO:0007669"/>
    <property type="project" value="InterPro"/>
</dbReference>
<dbReference type="Pfam" id="PF00319">
    <property type="entry name" value="SRF-TF"/>
    <property type="match status" value="1"/>
</dbReference>
<dbReference type="AlphaFoldDB" id="A0A2N9JC25"/>
<gene>
    <name evidence="7" type="ORF">FSB_LOCUS61901</name>
</gene>
<sequence length="406" mass="46520">MGRAKINMELIRNEKSRMTTYNKRKKGLKKKAYEFATLCGVNVCMIIYGPKQKGQPGELAIWPENQEKIEEIINQYKAASTSSRKKETQSLSDYFIHRKKNIEKEISRMRMESFQAMCSTWVEGLNHLSDAQKRAFLGLLDAKIDEVQRKIDLLKRSNYIMKDEASERTGSSNFGSISSDFSYTTQGMPQRNVEPNTIINQQPMSCGKPLENKLPMTWGERFNQFSDEQRVVLQGLLDNKIDEVQRKIDTLKGGNYMMKDATLGLTGSSNFGSIPSDFNFSYTQGMLQRNVETRTINQQPISFVKAMDSQFPTCYSSDQGMSSSGLQYTPPNNLICYDPTVGLMDNVMVNNSRVPSMHYYRPTMQQMMAYGQYPMMQSVSSQMQGPPADEFYNINEFQMKTKIERL</sequence>
<evidence type="ECO:0000313" key="7">
    <source>
        <dbReference type="EMBL" id="SPD34019.1"/>
    </source>
</evidence>
<feature type="domain" description="MADS-box" evidence="6">
    <location>
        <begin position="1"/>
        <end position="53"/>
    </location>
</feature>
<evidence type="ECO:0000256" key="4">
    <source>
        <dbReference type="ARBA" id="ARBA00023163"/>
    </source>
</evidence>